<dbReference type="SUPFAM" id="SSF52518">
    <property type="entry name" value="Thiamin diphosphate-binding fold (THDP-binding)"/>
    <property type="match status" value="1"/>
</dbReference>
<evidence type="ECO:0000256" key="1">
    <source>
        <dbReference type="ARBA" id="ARBA00001964"/>
    </source>
</evidence>
<dbReference type="GO" id="GO:0003863">
    <property type="term" value="F:branched-chain 2-oxo acid dehydrogenase activity"/>
    <property type="evidence" value="ECO:0007669"/>
    <property type="project" value="UniProtKB-EC"/>
</dbReference>
<comment type="caution">
    <text evidence="8">The sequence shown here is derived from an EMBL/GenBank/DDBJ whole genome shotgun (WGS) entry which is preliminary data.</text>
</comment>
<dbReference type="CDD" id="cd02000">
    <property type="entry name" value="TPP_E1_PDC_ADC_BCADC"/>
    <property type="match status" value="1"/>
</dbReference>
<feature type="domain" description="2-oxoisovalerate dehydrogenase E1 alpha subunit N-terminal" evidence="7">
    <location>
        <begin position="12"/>
        <end position="50"/>
    </location>
</feature>
<dbReference type="Proteomes" id="UP000239724">
    <property type="component" value="Unassembled WGS sequence"/>
</dbReference>
<dbReference type="Pfam" id="PF00676">
    <property type="entry name" value="E1_dh"/>
    <property type="match status" value="1"/>
</dbReference>
<gene>
    <name evidence="8" type="ORF">CCS01_09320</name>
</gene>
<evidence type="ECO:0000313" key="8">
    <source>
        <dbReference type="EMBL" id="PPQ34902.1"/>
    </source>
</evidence>
<dbReference type="InterPro" id="IPR022593">
    <property type="entry name" value="Oxoisoval_DH_suAlpha_N_dom"/>
</dbReference>
<protein>
    <recommendedName>
        <fullName evidence="4">2-oxoisovalerate dehydrogenase subunit alpha</fullName>
        <ecNumber evidence="4">1.2.4.4</ecNumber>
    </recommendedName>
    <alternativeName>
        <fullName evidence="4">Branched-chain alpha-keto acid dehydrogenase E1 component alpha chain</fullName>
    </alternativeName>
</protein>
<dbReference type="RefSeq" id="WP_104518580.1">
    <property type="nucleotide sequence ID" value="NZ_NHRY01000084.1"/>
</dbReference>
<feature type="region of interest" description="Disordered" evidence="5">
    <location>
        <begin position="1"/>
        <end position="31"/>
    </location>
</feature>
<dbReference type="InterPro" id="IPR029061">
    <property type="entry name" value="THDP-binding"/>
</dbReference>
<comment type="similarity">
    <text evidence="4">Belongs to the BCKDHA family.</text>
</comment>
<name>A0A2S6NJD1_RHOGL</name>
<evidence type="ECO:0000313" key="9">
    <source>
        <dbReference type="Proteomes" id="UP000239724"/>
    </source>
</evidence>
<evidence type="ECO:0000256" key="2">
    <source>
        <dbReference type="ARBA" id="ARBA00023002"/>
    </source>
</evidence>
<comment type="cofactor">
    <cofactor evidence="1 4">
        <name>thiamine diphosphate</name>
        <dbReference type="ChEBI" id="CHEBI:58937"/>
    </cofactor>
</comment>
<accession>A0A2S6NJD1</accession>
<evidence type="ECO:0000256" key="5">
    <source>
        <dbReference type="SAM" id="MobiDB-lite"/>
    </source>
</evidence>
<dbReference type="GO" id="GO:0009083">
    <property type="term" value="P:branched-chain amino acid catabolic process"/>
    <property type="evidence" value="ECO:0007669"/>
    <property type="project" value="TreeGrafter"/>
</dbReference>
<keyword evidence="9" id="KW-1185">Reference proteome</keyword>
<comment type="function">
    <text evidence="4">The branched-chain alpha-keto dehydrogenase complex catalyzes the overall conversion of alpha-keto acids to acyl-CoA and CO(2). It contains multiple copies of three enzymatic components: branched-chain alpha-keto acid decarboxylase (E1), lipoamide acyltransferase (E2) and lipoamide dehydrogenase (E3).</text>
</comment>
<evidence type="ECO:0000259" key="7">
    <source>
        <dbReference type="Pfam" id="PF12573"/>
    </source>
</evidence>
<evidence type="ECO:0000256" key="3">
    <source>
        <dbReference type="ARBA" id="ARBA00023052"/>
    </source>
</evidence>
<keyword evidence="3 4" id="KW-0786">Thiamine pyrophosphate</keyword>
<reference evidence="8 9" key="1">
    <citation type="journal article" date="2018" name="Arch. Microbiol.">
        <title>New insights into the metabolic potential of the phototrophic purple bacterium Rhodopila globiformis DSM 161(T) from its draft genome sequence and evidence for a vanadium-dependent nitrogenase.</title>
        <authorList>
            <person name="Imhoff J.F."/>
            <person name="Rahn T."/>
            <person name="Kunzel S."/>
            <person name="Neulinger S.C."/>
        </authorList>
    </citation>
    <scope>NUCLEOTIDE SEQUENCE [LARGE SCALE GENOMIC DNA]</scope>
    <source>
        <strain evidence="8 9">DSM 161</strain>
    </source>
</reference>
<dbReference type="EMBL" id="NHRY01000084">
    <property type="protein sequence ID" value="PPQ34902.1"/>
    <property type="molecule type" value="Genomic_DNA"/>
</dbReference>
<keyword evidence="2 4" id="KW-0560">Oxidoreductase</keyword>
<dbReference type="InterPro" id="IPR001017">
    <property type="entry name" value="DH_E1"/>
</dbReference>
<evidence type="ECO:0000256" key="4">
    <source>
        <dbReference type="RuleBase" id="RU365014"/>
    </source>
</evidence>
<dbReference type="EC" id="1.2.4.4" evidence="4"/>
<dbReference type="InterPro" id="IPR050771">
    <property type="entry name" value="Alpha-ketoacid_DH_E1_comp"/>
</dbReference>
<dbReference type="OrthoDB" id="9766715at2"/>
<dbReference type="PANTHER" id="PTHR43380">
    <property type="entry name" value="2-OXOISOVALERATE DEHYDROGENASE SUBUNIT ALPHA, MITOCHONDRIAL"/>
    <property type="match status" value="1"/>
</dbReference>
<evidence type="ECO:0000259" key="6">
    <source>
        <dbReference type="Pfam" id="PF00676"/>
    </source>
</evidence>
<organism evidence="8 9">
    <name type="scientific">Rhodopila globiformis</name>
    <name type="common">Rhodopseudomonas globiformis</name>
    <dbReference type="NCBI Taxonomy" id="1071"/>
    <lineage>
        <taxon>Bacteria</taxon>
        <taxon>Pseudomonadati</taxon>
        <taxon>Pseudomonadota</taxon>
        <taxon>Alphaproteobacteria</taxon>
        <taxon>Acetobacterales</taxon>
        <taxon>Acetobacteraceae</taxon>
        <taxon>Rhodopila</taxon>
    </lineage>
</organism>
<proteinExistence type="inferred from homology"/>
<dbReference type="Pfam" id="PF12573">
    <property type="entry name" value="OxoDH_E1alpha_N"/>
    <property type="match status" value="1"/>
</dbReference>
<feature type="domain" description="Dehydrogenase E1 component" evidence="6">
    <location>
        <begin position="89"/>
        <end position="385"/>
    </location>
</feature>
<comment type="catalytic activity">
    <reaction evidence="4">
        <text>N(6)-[(R)-lipoyl]-L-lysyl-[protein] + 3-methyl-2-oxobutanoate + H(+) = N(6)-[(R)-S(8)-2-methylpropanoyldihydrolipoyl]-L-lysyl-[protein] + CO2</text>
        <dbReference type="Rhea" id="RHEA:13457"/>
        <dbReference type="Rhea" id="RHEA-COMP:10474"/>
        <dbReference type="Rhea" id="RHEA-COMP:10497"/>
        <dbReference type="ChEBI" id="CHEBI:11851"/>
        <dbReference type="ChEBI" id="CHEBI:15378"/>
        <dbReference type="ChEBI" id="CHEBI:16526"/>
        <dbReference type="ChEBI" id="CHEBI:83099"/>
        <dbReference type="ChEBI" id="CHEBI:83142"/>
        <dbReference type="EC" id="1.2.4.4"/>
    </reaction>
</comment>
<sequence>MNEIKASERAATPLSLHVPEPAVRPGSKPDFSQVAIPRAGSVRRPDVTVGAHEIHDLAWSIVRVLNRQGEAVGPWAEALDPAFLKAGLRAMMKTRAYDARMMMAQRQGKTSFYMQCTGEEAVACAFETALEKGDMNFPTYRQQGLLIAQDWPLVDMMNQVFSNEADRLKGRQLPVMYTSREAGFFSISGNLATQYIQAVGWAMASAIRGDTRVAAAWIGDGSTAESDFHAALVFASVYRPPVILNIVNNQWAISTSQLIAGGENATFAARAHGYGIPSLRVDGNDYLAVHAAAKWAVERARRNLGATLIEWVTYRAGAHSTSDDPSKYRPREESAAWPLGDPIERLKAHLITIGEWSAERQTQLQAEIDDEVLAAAREAEQHGTLHNGPKPSTSTIFEGVYKDMPRHLREQRQEMGI</sequence>
<dbReference type="AlphaFoldDB" id="A0A2S6NJD1"/>
<dbReference type="PANTHER" id="PTHR43380:SF1">
    <property type="entry name" value="2-OXOISOVALERATE DEHYDROGENASE SUBUNIT ALPHA, MITOCHONDRIAL"/>
    <property type="match status" value="1"/>
</dbReference>
<dbReference type="Gene3D" id="3.40.50.970">
    <property type="match status" value="1"/>
</dbReference>